<proteinExistence type="predicted"/>
<name>C0E5J3_9CORY</name>
<dbReference type="EMBL" id="ACEB01000035">
    <property type="protein sequence ID" value="EEG26180.1"/>
    <property type="molecule type" value="Genomic_DNA"/>
</dbReference>
<organism evidence="2 3">
    <name type="scientific">Corynebacterium matruchotii ATCC 33806</name>
    <dbReference type="NCBI Taxonomy" id="566549"/>
    <lineage>
        <taxon>Bacteria</taxon>
        <taxon>Bacillati</taxon>
        <taxon>Actinomycetota</taxon>
        <taxon>Actinomycetes</taxon>
        <taxon>Mycobacteriales</taxon>
        <taxon>Corynebacteriaceae</taxon>
        <taxon>Corynebacterium</taxon>
    </lineage>
</organism>
<sequence length="57" mass="6332">MLGRSATSLGRADLLNAAGYLQFLGAFSLLLLTLRMVEKSSQKRKSRVQRLGSGDYW</sequence>
<dbReference type="Proteomes" id="UP000006247">
    <property type="component" value="Unassembled WGS sequence"/>
</dbReference>
<evidence type="ECO:0000256" key="1">
    <source>
        <dbReference type="SAM" id="Phobius"/>
    </source>
</evidence>
<evidence type="ECO:0000313" key="3">
    <source>
        <dbReference type="Proteomes" id="UP000006247"/>
    </source>
</evidence>
<feature type="transmembrane region" description="Helical" evidence="1">
    <location>
        <begin position="20"/>
        <end position="37"/>
    </location>
</feature>
<evidence type="ECO:0000313" key="2">
    <source>
        <dbReference type="EMBL" id="EEG26180.1"/>
    </source>
</evidence>
<reference evidence="2 3" key="1">
    <citation type="submission" date="2009-01" db="EMBL/GenBank/DDBJ databases">
        <authorList>
            <person name="Fulton L."/>
            <person name="Clifton S."/>
            <person name="Chinwalla A.T."/>
            <person name="Mitreva M."/>
            <person name="Sodergren E."/>
            <person name="Weinstock G."/>
            <person name="Clifton S."/>
            <person name="Dooling D.J."/>
            <person name="Fulton B."/>
            <person name="Minx P."/>
            <person name="Pepin K.H."/>
            <person name="Johnson M."/>
            <person name="Bhonagiri V."/>
            <person name="Nash W.E."/>
            <person name="Mardis E.R."/>
            <person name="Wilson R.K."/>
        </authorList>
    </citation>
    <scope>NUCLEOTIDE SEQUENCE [LARGE SCALE GENOMIC DNA]</scope>
    <source>
        <strain evidence="2 3">ATCC 33806</strain>
    </source>
</reference>
<dbReference type="HOGENOM" id="CLU_2988992_0_0_11"/>
<keyword evidence="1" id="KW-0472">Membrane</keyword>
<protein>
    <submittedName>
        <fullName evidence="2">Uncharacterized protein</fullName>
    </submittedName>
</protein>
<keyword evidence="1" id="KW-1133">Transmembrane helix</keyword>
<dbReference type="AlphaFoldDB" id="C0E5J3"/>
<accession>C0E5J3</accession>
<keyword evidence="1" id="KW-0812">Transmembrane</keyword>
<comment type="caution">
    <text evidence="2">The sequence shown here is derived from an EMBL/GenBank/DDBJ whole genome shotgun (WGS) entry which is preliminary data.</text>
</comment>
<gene>
    <name evidence="2" type="ORF">CORMATOL_02283</name>
</gene>